<keyword evidence="4" id="KW-1185">Reference proteome</keyword>
<accession>A0A8J8AYT5</accession>
<gene>
    <name evidence="3" type="ORF">KB893_017115</name>
    <name evidence="2" type="ORF">KB893_14785</name>
</gene>
<dbReference type="EMBL" id="JAGQFT010000175">
    <property type="protein sequence ID" value="MBR0563767.1"/>
    <property type="molecule type" value="Genomic_DNA"/>
</dbReference>
<dbReference type="AlphaFoldDB" id="A0A8J8AYT5"/>
<proteinExistence type="predicted"/>
<evidence type="ECO:0000313" key="2">
    <source>
        <dbReference type="EMBL" id="MBR0563767.1"/>
    </source>
</evidence>
<feature type="compositionally biased region" description="Basic and acidic residues" evidence="1">
    <location>
        <begin position="20"/>
        <end position="31"/>
    </location>
</feature>
<sequence length="251" mass="26352">MSISHDSPRDRFGSGNDPSGDERVQDFKQHAGEAAQQAKQQAKDEGRARAEQVQGQAADRLERVADGARAAAEELAGDDIGHASEYISDVADRISGLSRTLREKSGDELIRDVRRIAREHPALFIGGSVALGLGLARFARASNRHTHDHDAVDTERHSNPYADTARDSAGSRDDGVGDARYGAAATTSPGAQGSATGEPSHAASQTSSFATGGLHGEATAGSTPRSSTTYPFSTSEERGDSSARSQGDLRP</sequence>
<dbReference type="EMBL" id="JAGQFT020000015">
    <property type="protein sequence ID" value="MBS7458858.1"/>
    <property type="molecule type" value="Genomic_DNA"/>
</dbReference>
<comment type="caution">
    <text evidence="2">The sequence shown here is derived from an EMBL/GenBank/DDBJ whole genome shotgun (WGS) entry which is preliminary data.</text>
</comment>
<evidence type="ECO:0008006" key="5">
    <source>
        <dbReference type="Google" id="ProtNLM"/>
    </source>
</evidence>
<name>A0A8J8AYT5_9GAMM</name>
<feature type="compositionally biased region" description="Basic and acidic residues" evidence="1">
    <location>
        <begin position="41"/>
        <end position="50"/>
    </location>
</feature>
<dbReference type="Proteomes" id="UP000675747">
    <property type="component" value="Unassembled WGS sequence"/>
</dbReference>
<feature type="compositionally biased region" description="Basic and acidic residues" evidence="1">
    <location>
        <begin position="1"/>
        <end position="12"/>
    </location>
</feature>
<feature type="region of interest" description="Disordered" evidence="1">
    <location>
        <begin position="146"/>
        <end position="251"/>
    </location>
</feature>
<evidence type="ECO:0000313" key="4">
    <source>
        <dbReference type="Proteomes" id="UP000675747"/>
    </source>
</evidence>
<feature type="compositionally biased region" description="Polar residues" evidence="1">
    <location>
        <begin position="185"/>
        <end position="210"/>
    </location>
</feature>
<evidence type="ECO:0000256" key="1">
    <source>
        <dbReference type="SAM" id="MobiDB-lite"/>
    </source>
</evidence>
<organism evidence="2">
    <name type="scientific">Coralloluteibacterium stylophorae</name>
    <dbReference type="NCBI Taxonomy" id="1776034"/>
    <lineage>
        <taxon>Bacteria</taxon>
        <taxon>Pseudomonadati</taxon>
        <taxon>Pseudomonadota</taxon>
        <taxon>Gammaproteobacteria</taxon>
        <taxon>Lysobacterales</taxon>
        <taxon>Lysobacteraceae</taxon>
        <taxon>Coralloluteibacterium</taxon>
    </lineage>
</organism>
<feature type="region of interest" description="Disordered" evidence="1">
    <location>
        <begin position="1"/>
        <end position="60"/>
    </location>
</feature>
<dbReference type="RefSeq" id="WP_211927661.1">
    <property type="nucleotide sequence ID" value="NZ_JAGQFT020000015.1"/>
</dbReference>
<reference evidence="2" key="2">
    <citation type="submission" date="2021-04" db="EMBL/GenBank/DDBJ databases">
        <authorList>
            <person name="Karlyshev A.V."/>
        </authorList>
    </citation>
    <scope>NUCLEOTIDE SEQUENCE</scope>
    <source>
        <strain evidence="2">LMG 29479</strain>
    </source>
</reference>
<feature type="compositionally biased region" description="Polar residues" evidence="1">
    <location>
        <begin position="220"/>
        <end position="234"/>
    </location>
</feature>
<protein>
    <recommendedName>
        <fullName evidence="5">DUF3618 domain-containing protein</fullName>
    </recommendedName>
</protein>
<evidence type="ECO:0000313" key="3">
    <source>
        <dbReference type="EMBL" id="MBS7458858.1"/>
    </source>
</evidence>
<feature type="compositionally biased region" description="Basic and acidic residues" evidence="1">
    <location>
        <begin position="146"/>
        <end position="177"/>
    </location>
</feature>
<reference evidence="3 4" key="1">
    <citation type="journal article" date="2021" name="Microbiol. Resour. Announc.">
        <title>Draft Genome Sequence of Coralloluteibacterium stylophorae LMG 29479T.</title>
        <authorList>
            <person name="Karlyshev A.V."/>
            <person name="Kudryashova E.B."/>
            <person name="Ariskina E.V."/>
            <person name="Conroy A.P."/>
            <person name="Abidueva E.Y."/>
        </authorList>
    </citation>
    <scope>NUCLEOTIDE SEQUENCE [LARGE SCALE GENOMIC DNA]</scope>
    <source>
        <strain evidence="3 4">LMG 29479</strain>
    </source>
</reference>
<feature type="compositionally biased region" description="Basic and acidic residues" evidence="1">
    <location>
        <begin position="235"/>
        <end position="251"/>
    </location>
</feature>